<evidence type="ECO:0000256" key="1">
    <source>
        <dbReference type="SAM" id="SignalP"/>
    </source>
</evidence>
<reference evidence="2" key="1">
    <citation type="submission" date="2020-08" db="EMBL/GenBank/DDBJ databases">
        <title>Multicomponent nature underlies the extraordinary mechanical properties of spider dragline silk.</title>
        <authorList>
            <person name="Kono N."/>
            <person name="Nakamura H."/>
            <person name="Mori M."/>
            <person name="Yoshida Y."/>
            <person name="Ohtoshi R."/>
            <person name="Malay A.D."/>
            <person name="Moran D.A.P."/>
            <person name="Tomita M."/>
            <person name="Numata K."/>
            <person name="Arakawa K."/>
        </authorList>
    </citation>
    <scope>NUCLEOTIDE SEQUENCE</scope>
</reference>
<keyword evidence="3" id="KW-1185">Reference proteome</keyword>
<organism evidence="2 3">
    <name type="scientific">Nephila pilipes</name>
    <name type="common">Giant wood spider</name>
    <name type="synonym">Nephila maculata</name>
    <dbReference type="NCBI Taxonomy" id="299642"/>
    <lineage>
        <taxon>Eukaryota</taxon>
        <taxon>Metazoa</taxon>
        <taxon>Ecdysozoa</taxon>
        <taxon>Arthropoda</taxon>
        <taxon>Chelicerata</taxon>
        <taxon>Arachnida</taxon>
        <taxon>Araneae</taxon>
        <taxon>Araneomorphae</taxon>
        <taxon>Entelegynae</taxon>
        <taxon>Araneoidea</taxon>
        <taxon>Nephilidae</taxon>
        <taxon>Nephila</taxon>
    </lineage>
</organism>
<dbReference type="EMBL" id="BMAW01016085">
    <property type="protein sequence ID" value="GFT47015.1"/>
    <property type="molecule type" value="Genomic_DNA"/>
</dbReference>
<dbReference type="Proteomes" id="UP000887013">
    <property type="component" value="Unassembled WGS sequence"/>
</dbReference>
<name>A0A8X6P413_NEPPI</name>
<sequence length="106" mass="12295">MRWMPRPVLSFGKVSVLLGLIARRNPDAAYNKKNQDTKLYFLIFIPIHPQQKLPPSRVRSCSQMEFVDLVQGDHALQYDSGWSPGQDINYVRLARDLKTQFFNTLT</sequence>
<dbReference type="OrthoDB" id="6417451at2759"/>
<evidence type="ECO:0000313" key="3">
    <source>
        <dbReference type="Proteomes" id="UP000887013"/>
    </source>
</evidence>
<feature type="non-terminal residue" evidence="2">
    <location>
        <position position="1"/>
    </location>
</feature>
<feature type="chain" id="PRO_5036453923" evidence="1">
    <location>
        <begin position="20"/>
        <end position="106"/>
    </location>
</feature>
<keyword evidence="1" id="KW-0732">Signal</keyword>
<feature type="signal peptide" evidence="1">
    <location>
        <begin position="1"/>
        <end position="19"/>
    </location>
</feature>
<protein>
    <submittedName>
        <fullName evidence="2">Uncharacterized protein</fullName>
    </submittedName>
</protein>
<proteinExistence type="predicted"/>
<evidence type="ECO:0000313" key="2">
    <source>
        <dbReference type="EMBL" id="GFT47015.1"/>
    </source>
</evidence>
<comment type="caution">
    <text evidence="2">The sequence shown here is derived from an EMBL/GenBank/DDBJ whole genome shotgun (WGS) entry which is preliminary data.</text>
</comment>
<gene>
    <name evidence="2" type="primary">NCL1_28079</name>
    <name evidence="2" type="ORF">NPIL_693181</name>
</gene>
<dbReference type="AlphaFoldDB" id="A0A8X6P413"/>
<accession>A0A8X6P413</accession>